<sequence length="382" mass="42505">MKQNTVFSQSSGRNHRPKESKFNRVLQVALLLAASIWLLYQIKHPHDQPKRYGGNAQSKMSREYASILMGRKGNVRLFVGAVVDSDGIGSVDVVGREDGSRVDSDFDRNIEEKGGKAEEESQSNRSENSWVRSIVSHGNKEHEMEPQIYVKEGKEEDEKVSSNRKEEDDSHRGEEKTELTSEVADQETSAFIIMAPHGEAIVTSHTRCNNFNKPSRLSNDSLQRTISDLSLELSKDTIDTTLPPISEVEDARCECCGMSEECTPEYVKRVRDKFSGKWICGLCSEAVKGEVEKNGGQKEEALISHMSACVSFNKHARAYPVLYQAEAMREMLRKSSRLEGRGVRANSISPRDKGGLKKGGIARSTSCIAAITKEMNGLTITN</sequence>
<reference evidence="2 3" key="1">
    <citation type="submission" date="2019-09" db="EMBL/GenBank/DDBJ databases">
        <title>A chromosome-level genome assembly of the Chinese tupelo Nyssa sinensis.</title>
        <authorList>
            <person name="Yang X."/>
            <person name="Kang M."/>
            <person name="Yang Y."/>
            <person name="Xiong H."/>
            <person name="Wang M."/>
            <person name="Zhang Z."/>
            <person name="Wang Z."/>
            <person name="Wu H."/>
            <person name="Ma T."/>
            <person name="Liu J."/>
            <person name="Xi Z."/>
        </authorList>
    </citation>
    <scope>NUCLEOTIDE SEQUENCE [LARGE SCALE GENOMIC DNA]</scope>
    <source>
        <strain evidence="2">J267</strain>
        <tissue evidence="2">Leaf</tissue>
    </source>
</reference>
<name>A0A5J5BB04_9ASTE</name>
<evidence type="ECO:0008006" key="4">
    <source>
        <dbReference type="Google" id="ProtNLM"/>
    </source>
</evidence>
<feature type="compositionally biased region" description="Basic and acidic residues" evidence="1">
    <location>
        <begin position="95"/>
        <end position="119"/>
    </location>
</feature>
<dbReference type="PANTHER" id="PTHR33108">
    <property type="entry name" value="OS01G0745000 PROTEIN"/>
    <property type="match status" value="1"/>
</dbReference>
<accession>A0A5J5BB04</accession>
<dbReference type="InterPro" id="IPR012876">
    <property type="entry name" value="DUF1677_pln"/>
</dbReference>
<evidence type="ECO:0000256" key="1">
    <source>
        <dbReference type="SAM" id="MobiDB-lite"/>
    </source>
</evidence>
<gene>
    <name evidence="2" type="ORF">F0562_024716</name>
</gene>
<dbReference type="AlphaFoldDB" id="A0A5J5BB04"/>
<evidence type="ECO:0000313" key="2">
    <source>
        <dbReference type="EMBL" id="KAA8540365.1"/>
    </source>
</evidence>
<feature type="region of interest" description="Disordered" evidence="1">
    <location>
        <begin position="95"/>
        <end position="185"/>
    </location>
</feature>
<proteinExistence type="predicted"/>
<dbReference type="OrthoDB" id="673856at2759"/>
<organism evidence="2 3">
    <name type="scientific">Nyssa sinensis</name>
    <dbReference type="NCBI Taxonomy" id="561372"/>
    <lineage>
        <taxon>Eukaryota</taxon>
        <taxon>Viridiplantae</taxon>
        <taxon>Streptophyta</taxon>
        <taxon>Embryophyta</taxon>
        <taxon>Tracheophyta</taxon>
        <taxon>Spermatophyta</taxon>
        <taxon>Magnoliopsida</taxon>
        <taxon>eudicotyledons</taxon>
        <taxon>Gunneridae</taxon>
        <taxon>Pentapetalae</taxon>
        <taxon>asterids</taxon>
        <taxon>Cornales</taxon>
        <taxon>Nyssaceae</taxon>
        <taxon>Nyssa</taxon>
    </lineage>
</organism>
<keyword evidence="3" id="KW-1185">Reference proteome</keyword>
<feature type="compositionally biased region" description="Basic and acidic residues" evidence="1">
    <location>
        <begin position="138"/>
        <end position="179"/>
    </location>
</feature>
<dbReference type="Proteomes" id="UP000325577">
    <property type="component" value="Linkage Group LG13"/>
</dbReference>
<protein>
    <recommendedName>
        <fullName evidence="4">DUF1677 domain-containing protein</fullName>
    </recommendedName>
</protein>
<evidence type="ECO:0000313" key="3">
    <source>
        <dbReference type="Proteomes" id="UP000325577"/>
    </source>
</evidence>
<dbReference type="EMBL" id="CM018036">
    <property type="protein sequence ID" value="KAA8540365.1"/>
    <property type="molecule type" value="Genomic_DNA"/>
</dbReference>
<dbReference type="Pfam" id="PF07911">
    <property type="entry name" value="DUF1677"/>
    <property type="match status" value="1"/>
</dbReference>
<dbReference type="PANTHER" id="PTHR33108:SF51">
    <property type="entry name" value="DUF1677 FAMILY PROTEIN (DUF1677)"/>
    <property type="match status" value="1"/>
</dbReference>